<dbReference type="OrthoDB" id="9785438at2"/>
<dbReference type="AlphaFoldDB" id="A0A398C0G0"/>
<evidence type="ECO:0000313" key="1">
    <source>
        <dbReference type="EMBL" id="RID93720.1"/>
    </source>
</evidence>
<sequence length="155" mass="16915">MPVSVPVSSLPPDLQARLSGRNLIVFDGVCVLCSGFFRFMLRRDRQGHFSFATAQSPLGQALYAALNLPLTGFETNLVVVDGQIHQRLDAFSAAMQRLGGIWAPLGLLRFLPGVIKDPAYHLIARNRYRLFGRSGTCLMPGPEVRGRFLPGGFGG</sequence>
<dbReference type="Proteomes" id="UP000266649">
    <property type="component" value="Unassembled WGS sequence"/>
</dbReference>
<name>A0A398C0G0_9RHOB</name>
<accession>A0A398C0G0</accession>
<dbReference type="RefSeq" id="WP_119133125.1">
    <property type="nucleotide sequence ID" value="NZ_QXXQ01000001.1"/>
</dbReference>
<organism evidence="1 2">
    <name type="scientific">Gemmobacter lutimaris</name>
    <dbReference type="NCBI Taxonomy" id="2306023"/>
    <lineage>
        <taxon>Bacteria</taxon>
        <taxon>Pseudomonadati</taxon>
        <taxon>Pseudomonadota</taxon>
        <taxon>Alphaproteobacteria</taxon>
        <taxon>Rhodobacterales</taxon>
        <taxon>Paracoccaceae</taxon>
        <taxon>Gemmobacter</taxon>
    </lineage>
</organism>
<dbReference type="GO" id="GO:0015035">
    <property type="term" value="F:protein-disulfide reductase activity"/>
    <property type="evidence" value="ECO:0007669"/>
    <property type="project" value="InterPro"/>
</dbReference>
<gene>
    <name evidence="1" type="ORF">D2N39_02075</name>
</gene>
<proteinExistence type="predicted"/>
<dbReference type="InterPro" id="IPR007263">
    <property type="entry name" value="DCC1-like"/>
</dbReference>
<comment type="caution">
    <text evidence="1">The sequence shown here is derived from an EMBL/GenBank/DDBJ whole genome shotgun (WGS) entry which is preliminary data.</text>
</comment>
<evidence type="ECO:0000313" key="2">
    <source>
        <dbReference type="Proteomes" id="UP000266649"/>
    </source>
</evidence>
<dbReference type="InterPro" id="IPR052927">
    <property type="entry name" value="DCC_oxidoreductase"/>
</dbReference>
<dbReference type="Pfam" id="PF04134">
    <property type="entry name" value="DCC1-like"/>
    <property type="match status" value="1"/>
</dbReference>
<keyword evidence="2" id="KW-1185">Reference proteome</keyword>
<protein>
    <submittedName>
        <fullName evidence="1">DUF393 domain-containing protein</fullName>
    </submittedName>
</protein>
<dbReference type="EMBL" id="QXXQ01000001">
    <property type="protein sequence ID" value="RID93720.1"/>
    <property type="molecule type" value="Genomic_DNA"/>
</dbReference>
<dbReference type="PANTHER" id="PTHR33639">
    <property type="entry name" value="THIOL-DISULFIDE OXIDOREDUCTASE DCC"/>
    <property type="match status" value="1"/>
</dbReference>
<dbReference type="PANTHER" id="PTHR33639:SF2">
    <property type="entry name" value="DUF393 DOMAIN-CONTAINING PROTEIN"/>
    <property type="match status" value="1"/>
</dbReference>
<reference evidence="1 2" key="1">
    <citation type="submission" date="2018-09" db="EMBL/GenBank/DDBJ databases">
        <title>Gemmobacter lutimaris sp. nov., a marine bacterium isolated from tidal flat.</title>
        <authorList>
            <person name="Lee D.W."/>
            <person name="Yoo Y."/>
            <person name="Kim J.-J."/>
            <person name="Kim B.S."/>
        </authorList>
    </citation>
    <scope>NUCLEOTIDE SEQUENCE [LARGE SCALE GENOMIC DNA]</scope>
    <source>
        <strain evidence="1 2">YJ-T1-11</strain>
    </source>
</reference>